<feature type="domain" description="Protein kinase" evidence="3">
    <location>
        <begin position="32"/>
        <end position="303"/>
    </location>
</feature>
<dbReference type="AlphaFoldDB" id="A0AAV5VB40"/>
<proteinExistence type="predicted"/>
<name>A0AAV5VB40_9BILA</name>
<feature type="binding site" evidence="1">
    <location>
        <position position="62"/>
    </location>
    <ligand>
        <name>ATP</name>
        <dbReference type="ChEBI" id="CHEBI:30616"/>
    </ligand>
</feature>
<dbReference type="PROSITE" id="PS00107">
    <property type="entry name" value="PROTEIN_KINASE_ATP"/>
    <property type="match status" value="1"/>
</dbReference>
<reference evidence="4" key="1">
    <citation type="submission" date="2023-10" db="EMBL/GenBank/DDBJ databases">
        <title>Genome assembly of Pristionchus species.</title>
        <authorList>
            <person name="Yoshida K."/>
            <person name="Sommer R.J."/>
        </authorList>
    </citation>
    <scope>NUCLEOTIDE SEQUENCE</scope>
    <source>
        <strain evidence="4">RS5133</strain>
    </source>
</reference>
<dbReference type="GO" id="GO:0004672">
    <property type="term" value="F:protein kinase activity"/>
    <property type="evidence" value="ECO:0007669"/>
    <property type="project" value="InterPro"/>
</dbReference>
<sequence>MALQHPPARKRKMPERKKLDVGQLIASANNAYKVESILGSGGFGDVYKVVVIKDETKKYAMKTEYFDPRKRKLLNRLKVEMGVFTEIQAAPAARKQHFIQMVDKGQTEQFKFIVMEIVSHSLEDIRKYMLGGKLTWQTAIKVASQTLMSIGDLHNIGYIHRDIKPHNFAIGRPPMHSQIYMLDFGIARRYQEKDGKSRVPRERVTFLGTVKFASRHCHMEQEQSRMDDLEVWIYMILELYEQENLIWRRQTDRLQILQLKERVFANTDELELRMPTGFKKVIEYVKKLNFADEPDYEALNTMLWQCAKLEKLDMAVPLDWTDKLMPEKTKPKKKAPAARLENDDDSADRRRRQRREEKAKKEKEKEKDNKEKEQQTPSTDPKKKD</sequence>
<evidence type="ECO:0000313" key="4">
    <source>
        <dbReference type="EMBL" id="GMT15432.1"/>
    </source>
</evidence>
<dbReference type="InterPro" id="IPR000719">
    <property type="entry name" value="Prot_kinase_dom"/>
</dbReference>
<keyword evidence="1" id="KW-0067">ATP-binding</keyword>
<evidence type="ECO:0000313" key="5">
    <source>
        <dbReference type="Proteomes" id="UP001432322"/>
    </source>
</evidence>
<comment type="caution">
    <text evidence="4">The sequence shown here is derived from an EMBL/GenBank/DDBJ whole genome shotgun (WGS) entry which is preliminary data.</text>
</comment>
<dbReference type="Proteomes" id="UP001432322">
    <property type="component" value="Unassembled WGS sequence"/>
</dbReference>
<feature type="non-terminal residue" evidence="4">
    <location>
        <position position="385"/>
    </location>
</feature>
<dbReference type="Pfam" id="PF00069">
    <property type="entry name" value="Pkinase"/>
    <property type="match status" value="1"/>
</dbReference>
<keyword evidence="5" id="KW-1185">Reference proteome</keyword>
<dbReference type="InterPro" id="IPR050235">
    <property type="entry name" value="CK1_Ser-Thr_kinase"/>
</dbReference>
<dbReference type="InterPro" id="IPR017441">
    <property type="entry name" value="Protein_kinase_ATP_BS"/>
</dbReference>
<keyword evidence="1" id="KW-0547">Nucleotide-binding</keyword>
<evidence type="ECO:0000256" key="1">
    <source>
        <dbReference type="PROSITE-ProRule" id="PRU10141"/>
    </source>
</evidence>
<dbReference type="PROSITE" id="PS50011">
    <property type="entry name" value="PROTEIN_KINASE_DOM"/>
    <property type="match status" value="1"/>
</dbReference>
<dbReference type="SUPFAM" id="SSF56112">
    <property type="entry name" value="Protein kinase-like (PK-like)"/>
    <property type="match status" value="1"/>
</dbReference>
<feature type="compositionally biased region" description="Basic and acidic residues" evidence="2">
    <location>
        <begin position="354"/>
        <end position="385"/>
    </location>
</feature>
<dbReference type="SMART" id="SM00220">
    <property type="entry name" value="S_TKc"/>
    <property type="match status" value="1"/>
</dbReference>
<dbReference type="GO" id="GO:0005524">
    <property type="term" value="F:ATP binding"/>
    <property type="evidence" value="ECO:0007669"/>
    <property type="project" value="UniProtKB-UniRule"/>
</dbReference>
<dbReference type="EMBL" id="BTSY01000002">
    <property type="protein sequence ID" value="GMT15432.1"/>
    <property type="molecule type" value="Genomic_DNA"/>
</dbReference>
<dbReference type="PANTHER" id="PTHR11909">
    <property type="entry name" value="CASEIN KINASE-RELATED"/>
    <property type="match status" value="1"/>
</dbReference>
<feature type="region of interest" description="Disordered" evidence="2">
    <location>
        <begin position="325"/>
        <end position="385"/>
    </location>
</feature>
<dbReference type="InterPro" id="IPR011009">
    <property type="entry name" value="Kinase-like_dom_sf"/>
</dbReference>
<evidence type="ECO:0000259" key="3">
    <source>
        <dbReference type="PROSITE" id="PS50011"/>
    </source>
</evidence>
<dbReference type="Gene3D" id="1.10.510.10">
    <property type="entry name" value="Transferase(Phosphotransferase) domain 1"/>
    <property type="match status" value="1"/>
</dbReference>
<accession>A0AAV5VB40</accession>
<gene>
    <name evidence="4" type="ORF">PFISCL1PPCAC_6729</name>
</gene>
<protein>
    <recommendedName>
        <fullName evidence="3">Protein kinase domain-containing protein</fullName>
    </recommendedName>
</protein>
<evidence type="ECO:0000256" key="2">
    <source>
        <dbReference type="SAM" id="MobiDB-lite"/>
    </source>
</evidence>
<organism evidence="4 5">
    <name type="scientific">Pristionchus fissidentatus</name>
    <dbReference type="NCBI Taxonomy" id="1538716"/>
    <lineage>
        <taxon>Eukaryota</taxon>
        <taxon>Metazoa</taxon>
        <taxon>Ecdysozoa</taxon>
        <taxon>Nematoda</taxon>
        <taxon>Chromadorea</taxon>
        <taxon>Rhabditida</taxon>
        <taxon>Rhabditina</taxon>
        <taxon>Diplogasteromorpha</taxon>
        <taxon>Diplogasteroidea</taxon>
        <taxon>Neodiplogasteridae</taxon>
        <taxon>Pristionchus</taxon>
    </lineage>
</organism>